<proteinExistence type="predicted"/>
<name>A0A540R466_9CORY</name>
<dbReference type="Pfam" id="PF00702">
    <property type="entry name" value="Hydrolase"/>
    <property type="match status" value="1"/>
</dbReference>
<sequence>MSTYLFDFYGVLLRHRPPAPKEALLRLVGAEDPVAFWTAYNELRPAYDAGVVSDERWWRQMQVRLGLPDFDISEAVAQDFEPCTAPDLDVVGVAQELLGAGNAVGVLSNIPVGLGRMVRERNESWLKEFTAVVLSGEIGVVKPDKRAFDVAVDALGANAKDTLFIDDTQGNVDAARAAGLRGYLYDGNLAELRAECGLS</sequence>
<dbReference type="InterPro" id="IPR036412">
    <property type="entry name" value="HAD-like_sf"/>
</dbReference>
<dbReference type="NCBIfam" id="TIGR01509">
    <property type="entry name" value="HAD-SF-IA-v3"/>
    <property type="match status" value="1"/>
</dbReference>
<accession>A0A540R466</accession>
<dbReference type="InterPro" id="IPR023214">
    <property type="entry name" value="HAD_sf"/>
</dbReference>
<dbReference type="CDD" id="cd02603">
    <property type="entry name" value="HAD_sEH-N_like"/>
    <property type="match status" value="1"/>
</dbReference>
<dbReference type="InterPro" id="IPR006439">
    <property type="entry name" value="HAD-SF_hydro_IA"/>
</dbReference>
<dbReference type="SUPFAM" id="SSF56784">
    <property type="entry name" value="HAD-like"/>
    <property type="match status" value="1"/>
</dbReference>
<organism evidence="1 2">
    <name type="scientific">Corynebacterium phoceense</name>
    <dbReference type="NCBI Taxonomy" id="1686286"/>
    <lineage>
        <taxon>Bacteria</taxon>
        <taxon>Bacillati</taxon>
        <taxon>Actinomycetota</taxon>
        <taxon>Actinomycetes</taxon>
        <taxon>Mycobacteriales</taxon>
        <taxon>Corynebacteriaceae</taxon>
        <taxon>Corynebacterium</taxon>
    </lineage>
</organism>
<dbReference type="STRING" id="1686286.GCA_900092335_00691"/>
<dbReference type="AlphaFoldDB" id="A0A540R466"/>
<gene>
    <name evidence="1" type="ORF">EJK80_12150</name>
</gene>
<evidence type="ECO:0000313" key="1">
    <source>
        <dbReference type="EMBL" id="TQE42530.1"/>
    </source>
</evidence>
<dbReference type="PANTHER" id="PTHR43611:SF3">
    <property type="entry name" value="FLAVIN MONONUCLEOTIDE HYDROLASE 1, CHLOROPLATIC"/>
    <property type="match status" value="1"/>
</dbReference>
<reference evidence="1 2" key="1">
    <citation type="submission" date="2019-06" db="EMBL/GenBank/DDBJ databases">
        <title>Draft genome of C. phoceense Strain 272.</title>
        <authorList>
            <person name="Pacheco L.G.C."/>
            <person name="Barberis C.M."/>
            <person name="Almuzara M.N."/>
            <person name="Traglia G.M."/>
            <person name="Santos C.S."/>
            <person name="Rocha D.J.P.G."/>
            <person name="Aguiar E.R.G.R."/>
            <person name="Vay C.A."/>
        </authorList>
    </citation>
    <scope>NUCLEOTIDE SEQUENCE [LARGE SCALE GENOMIC DNA]</scope>
    <source>
        <strain evidence="1 2">272</strain>
    </source>
</reference>
<keyword evidence="2" id="KW-1185">Reference proteome</keyword>
<evidence type="ECO:0000313" key="2">
    <source>
        <dbReference type="Proteomes" id="UP000318080"/>
    </source>
</evidence>
<dbReference type="PRINTS" id="PR00413">
    <property type="entry name" value="HADHALOGNASE"/>
</dbReference>
<dbReference type="EMBL" id="VHIR01000024">
    <property type="protein sequence ID" value="TQE42530.1"/>
    <property type="molecule type" value="Genomic_DNA"/>
</dbReference>
<comment type="caution">
    <text evidence="1">The sequence shown here is derived from an EMBL/GenBank/DDBJ whole genome shotgun (WGS) entry which is preliminary data.</text>
</comment>
<dbReference type="PANTHER" id="PTHR43611">
    <property type="entry name" value="ALPHA-D-GLUCOSE 1-PHOSPHATE PHOSPHATASE"/>
    <property type="match status" value="1"/>
</dbReference>
<dbReference type="Proteomes" id="UP000318080">
    <property type="component" value="Unassembled WGS sequence"/>
</dbReference>
<protein>
    <submittedName>
        <fullName evidence="1">HAD family phosphatase</fullName>
    </submittedName>
</protein>
<dbReference type="Gene3D" id="3.40.50.1000">
    <property type="entry name" value="HAD superfamily/HAD-like"/>
    <property type="match status" value="1"/>
</dbReference>
<dbReference type="RefSeq" id="WP_066485755.1">
    <property type="nucleotide sequence ID" value="NZ_JADPQA010000007.1"/>
</dbReference>
<dbReference type="GeneID" id="79852013"/>